<proteinExistence type="predicted"/>
<dbReference type="RefSeq" id="WP_166113708.1">
    <property type="nucleotide sequence ID" value="NZ_BAABDB010000007.1"/>
</dbReference>
<organism evidence="1 2">
    <name type="scientific">Acetobacter lovaniensis</name>
    <dbReference type="NCBI Taxonomy" id="104100"/>
    <lineage>
        <taxon>Bacteria</taxon>
        <taxon>Pseudomonadati</taxon>
        <taxon>Pseudomonadota</taxon>
        <taxon>Alphaproteobacteria</taxon>
        <taxon>Acetobacterales</taxon>
        <taxon>Acetobacteraceae</taxon>
        <taxon>Acetobacter</taxon>
    </lineage>
</organism>
<dbReference type="AlphaFoldDB" id="A0A841QG93"/>
<name>A0A841QG93_9PROT</name>
<gene>
    <name evidence="1" type="ORF">HNR55_001660</name>
</gene>
<evidence type="ECO:0000313" key="1">
    <source>
        <dbReference type="EMBL" id="MBB6457072.1"/>
    </source>
</evidence>
<accession>A0A841QG93</accession>
<reference evidence="1 2" key="1">
    <citation type="submission" date="2020-08" db="EMBL/GenBank/DDBJ databases">
        <title>Genomic Encyclopedia of Type Strains, Phase IV (KMG-IV): sequencing the most valuable type-strain genomes for metagenomic binning, comparative biology and taxonomic classification.</title>
        <authorList>
            <person name="Goeker M."/>
        </authorList>
    </citation>
    <scope>NUCLEOTIDE SEQUENCE [LARGE SCALE GENOMIC DNA]</scope>
    <source>
        <strain evidence="1 2">DSM 4491</strain>
    </source>
</reference>
<comment type="caution">
    <text evidence="1">The sequence shown here is derived from an EMBL/GenBank/DDBJ whole genome shotgun (WGS) entry which is preliminary data.</text>
</comment>
<protein>
    <submittedName>
        <fullName evidence="1">Uncharacterized protein</fullName>
    </submittedName>
</protein>
<evidence type="ECO:0000313" key="2">
    <source>
        <dbReference type="Proteomes" id="UP000578000"/>
    </source>
</evidence>
<dbReference type="EMBL" id="JACHIE010000006">
    <property type="protein sequence ID" value="MBB6457072.1"/>
    <property type="molecule type" value="Genomic_DNA"/>
</dbReference>
<dbReference type="Proteomes" id="UP000578000">
    <property type="component" value="Unassembled WGS sequence"/>
</dbReference>
<sequence length="166" mass="19393">MTDMTYHYNIFRFVYELLDVLVSRLEYGLRGLATSHVLVPPPAQSYSFLIMTTEEKEGRTFYKPAYYLFAKTREHLSGYFAQGKNHLFLQNTRHCLLITFADSTLIVGREETIADYHPHSFEALLALKAHMRTIRLGRYPHEYLVISKKTVIPPRPATFRLRVQAH</sequence>
<keyword evidence="2" id="KW-1185">Reference proteome</keyword>